<dbReference type="Pfam" id="PF05719">
    <property type="entry name" value="GPP34"/>
    <property type="match status" value="1"/>
</dbReference>
<dbReference type="GO" id="GO:0070273">
    <property type="term" value="F:phosphatidylinositol-4-phosphate binding"/>
    <property type="evidence" value="ECO:0007669"/>
    <property type="project" value="InterPro"/>
</dbReference>
<proteinExistence type="predicted"/>
<keyword evidence="2" id="KW-0333">Golgi apparatus</keyword>
<evidence type="ECO:0000256" key="4">
    <source>
        <dbReference type="ARBA" id="ARBA00023136"/>
    </source>
</evidence>
<dbReference type="GO" id="GO:0005737">
    <property type="term" value="C:cytoplasm"/>
    <property type="evidence" value="ECO:0007669"/>
    <property type="project" value="UniProtKB-ARBA"/>
</dbReference>
<dbReference type="EMBL" id="NMUL01000093">
    <property type="protein sequence ID" value="OXM59158.1"/>
    <property type="molecule type" value="Genomic_DNA"/>
</dbReference>
<evidence type="ECO:0000256" key="3">
    <source>
        <dbReference type="ARBA" id="ARBA00023121"/>
    </source>
</evidence>
<evidence type="ECO:0000256" key="1">
    <source>
        <dbReference type="ARBA" id="ARBA00004255"/>
    </source>
</evidence>
<dbReference type="AlphaFoldDB" id="A0A229SJV0"/>
<dbReference type="Proteomes" id="UP000215199">
    <property type="component" value="Unassembled WGS sequence"/>
</dbReference>
<evidence type="ECO:0000256" key="2">
    <source>
        <dbReference type="ARBA" id="ARBA00023034"/>
    </source>
</evidence>
<dbReference type="InterPro" id="IPR038261">
    <property type="entry name" value="GPP34-like_sf"/>
</dbReference>
<dbReference type="InterPro" id="IPR008628">
    <property type="entry name" value="GPP34-like"/>
</dbReference>
<feature type="compositionally biased region" description="Polar residues" evidence="5">
    <location>
        <begin position="299"/>
        <end position="317"/>
    </location>
</feature>
<keyword evidence="3" id="KW-0446">Lipid-binding</keyword>
<reference evidence="7" key="1">
    <citation type="submission" date="2017-07" db="EMBL/GenBank/DDBJ databases">
        <title>Comparative genome mining reveals phylogenetic distribution patterns of secondary metabolites in Amycolatopsis.</title>
        <authorList>
            <person name="Adamek M."/>
            <person name="Alanjary M."/>
            <person name="Sales-Ortells H."/>
            <person name="Goodfellow M."/>
            <person name="Bull A.T."/>
            <person name="Kalinowski J."/>
            <person name="Ziemert N."/>
        </authorList>
    </citation>
    <scope>NUCLEOTIDE SEQUENCE [LARGE SCALE GENOMIC DNA]</scope>
    <source>
        <strain evidence="7">H5</strain>
    </source>
</reference>
<keyword evidence="7" id="KW-1185">Reference proteome</keyword>
<sequence>MKRSPGSIFQHQDAPRIYTPYRGSQRLADLALAAPYCQDLYRPLVRDRVRVAYVLGCMLLAELHLHGWIRLSHGRIYPADTASTDDSALTEILEHLRAVPYAEPAVKWLDFLALGELSTTLVWRRLVQDGAAQVEGKRRRARYVLADVRASLWARRFLEAHGTVDEVSDAAVVLWRGLRELRLDARALELDRVSAGRRGVPGRAGTAVRRSCLCPRPRGHPAVAAAHVPFRPTWFPTRRLEEFDPCLICAAALPKPREVSMPRSRPVGCRPVRSLAMRSPPRPRPPWSPGSWWSGSRTPARTSRSCSPGSQLSTGCSVSATWRRPGWSRSTPPAARSTIWPAVGWGGRWVSAPAGWPWPPTPRSPSGSSG</sequence>
<feature type="region of interest" description="Disordered" evidence="5">
    <location>
        <begin position="273"/>
        <end position="317"/>
    </location>
</feature>
<organism evidence="6 7">
    <name type="scientific">Amycolatopsis vastitatis</name>
    <dbReference type="NCBI Taxonomy" id="1905142"/>
    <lineage>
        <taxon>Bacteria</taxon>
        <taxon>Bacillati</taxon>
        <taxon>Actinomycetota</taxon>
        <taxon>Actinomycetes</taxon>
        <taxon>Pseudonocardiales</taxon>
        <taxon>Pseudonocardiaceae</taxon>
        <taxon>Amycolatopsis</taxon>
    </lineage>
</organism>
<dbReference type="Gene3D" id="1.10.3630.10">
    <property type="entry name" value="yeast vps74-n-term truncation variant domain like"/>
    <property type="match status" value="1"/>
</dbReference>
<dbReference type="GO" id="GO:0012505">
    <property type="term" value="C:endomembrane system"/>
    <property type="evidence" value="ECO:0007669"/>
    <property type="project" value="UniProtKB-ARBA"/>
</dbReference>
<gene>
    <name evidence="6" type="ORF">CF165_49180</name>
</gene>
<protein>
    <submittedName>
        <fullName evidence="6">Uncharacterized protein</fullName>
    </submittedName>
</protein>
<keyword evidence="4" id="KW-0472">Membrane</keyword>
<comment type="caution">
    <text evidence="6">The sequence shown here is derived from an EMBL/GenBank/DDBJ whole genome shotgun (WGS) entry which is preliminary data.</text>
</comment>
<evidence type="ECO:0000256" key="5">
    <source>
        <dbReference type="SAM" id="MobiDB-lite"/>
    </source>
</evidence>
<comment type="subcellular location">
    <subcellularLocation>
        <location evidence="1">Golgi apparatus membrane</location>
        <topology evidence="1">Peripheral membrane protein</topology>
        <orientation evidence="1">Cytoplasmic side</orientation>
    </subcellularLocation>
</comment>
<evidence type="ECO:0000313" key="7">
    <source>
        <dbReference type="Proteomes" id="UP000215199"/>
    </source>
</evidence>
<evidence type="ECO:0000313" key="6">
    <source>
        <dbReference type="EMBL" id="OXM59158.1"/>
    </source>
</evidence>
<accession>A0A229SJV0</accession>
<name>A0A229SJV0_9PSEU</name>